<evidence type="ECO:0000256" key="1">
    <source>
        <dbReference type="SAM" id="MobiDB-lite"/>
    </source>
</evidence>
<dbReference type="PROSITE" id="PS50076">
    <property type="entry name" value="DNAJ_2"/>
    <property type="match status" value="1"/>
</dbReference>
<dbReference type="Gene3D" id="1.10.287.110">
    <property type="entry name" value="DnaJ domain"/>
    <property type="match status" value="1"/>
</dbReference>
<feature type="transmembrane region" description="Helical" evidence="2">
    <location>
        <begin position="142"/>
        <end position="168"/>
    </location>
</feature>
<dbReference type="InterPro" id="IPR036869">
    <property type="entry name" value="J_dom_sf"/>
</dbReference>
<dbReference type="AlphaFoldDB" id="A0A6L9SB11"/>
<gene>
    <name evidence="4" type="ORF">G1H10_19125</name>
</gene>
<keyword evidence="2" id="KW-0472">Membrane</keyword>
<evidence type="ECO:0000313" key="5">
    <source>
        <dbReference type="Proteomes" id="UP000475214"/>
    </source>
</evidence>
<keyword evidence="2" id="KW-1133">Transmembrane helix</keyword>
<keyword evidence="2" id="KW-0812">Transmembrane</keyword>
<feature type="compositionally biased region" description="Low complexity" evidence="1">
    <location>
        <begin position="107"/>
        <end position="132"/>
    </location>
</feature>
<name>A0A6L9SB11_9ACTN</name>
<protein>
    <submittedName>
        <fullName evidence="4">J domain-containing protein</fullName>
    </submittedName>
</protein>
<evidence type="ECO:0000256" key="2">
    <source>
        <dbReference type="SAM" id="Phobius"/>
    </source>
</evidence>
<organism evidence="4 5">
    <name type="scientific">Phytoactinopolyspora halotolerans</name>
    <dbReference type="NCBI Taxonomy" id="1981512"/>
    <lineage>
        <taxon>Bacteria</taxon>
        <taxon>Bacillati</taxon>
        <taxon>Actinomycetota</taxon>
        <taxon>Actinomycetes</taxon>
        <taxon>Jiangellales</taxon>
        <taxon>Jiangellaceae</taxon>
        <taxon>Phytoactinopolyspora</taxon>
    </lineage>
</organism>
<keyword evidence="5" id="KW-1185">Reference proteome</keyword>
<comment type="caution">
    <text evidence="4">The sequence shown here is derived from an EMBL/GenBank/DDBJ whole genome shotgun (WGS) entry which is preliminary data.</text>
</comment>
<evidence type="ECO:0000259" key="3">
    <source>
        <dbReference type="PROSITE" id="PS50076"/>
    </source>
</evidence>
<dbReference type="Pfam" id="PF00226">
    <property type="entry name" value="DnaJ"/>
    <property type="match status" value="1"/>
</dbReference>
<feature type="domain" description="J" evidence="3">
    <location>
        <begin position="12"/>
        <end position="74"/>
    </location>
</feature>
<proteinExistence type="predicted"/>
<feature type="transmembrane region" description="Helical" evidence="2">
    <location>
        <begin position="180"/>
        <end position="208"/>
    </location>
</feature>
<dbReference type="EMBL" id="JAAGOA010000014">
    <property type="protein sequence ID" value="NEE02289.1"/>
    <property type="molecule type" value="Genomic_DNA"/>
</dbReference>
<dbReference type="Proteomes" id="UP000475214">
    <property type="component" value="Unassembled WGS sequence"/>
</dbReference>
<accession>A0A6L9SB11</accession>
<dbReference type="SUPFAM" id="SSF46565">
    <property type="entry name" value="Chaperone J-domain"/>
    <property type="match status" value="1"/>
</dbReference>
<dbReference type="SMART" id="SM00271">
    <property type="entry name" value="DnaJ"/>
    <property type="match status" value="1"/>
</dbReference>
<reference evidence="4 5" key="1">
    <citation type="submission" date="2020-02" db="EMBL/GenBank/DDBJ databases">
        <authorList>
            <person name="Li X.-J."/>
            <person name="Han X.-M."/>
        </authorList>
    </citation>
    <scope>NUCLEOTIDE SEQUENCE [LARGE SCALE GENOMIC DNA]</scope>
    <source>
        <strain evidence="4 5">CCTCC AB 2017055</strain>
    </source>
</reference>
<evidence type="ECO:0000313" key="4">
    <source>
        <dbReference type="EMBL" id="NEE02289.1"/>
    </source>
</evidence>
<dbReference type="RefSeq" id="WP_163740723.1">
    <property type="nucleotide sequence ID" value="NZ_JAAGOA010000014.1"/>
</dbReference>
<dbReference type="InterPro" id="IPR001623">
    <property type="entry name" value="DnaJ_domain"/>
</dbReference>
<sequence>MASDVYELGGRDPHALLGVQRGATPSQVRQAFRRRAMNGGHPDHGGDAATFRALTRARDIVLDPRRLSAYDAAVGAVGARTSTDTRVRTPGRSADSPAGMASTSAKGPSTSPGGPRGGSSTSAPTGAASSAAPPTPSGTGGWGVATVVLALLGPLLWPLAIVAGHIAVRKSKRAGRDSGSAIPVVLFMLYALSFLVLPRILVAVFAMFAG</sequence>
<feature type="region of interest" description="Disordered" evidence="1">
    <location>
        <begin position="78"/>
        <end position="137"/>
    </location>
</feature>
<dbReference type="CDD" id="cd06257">
    <property type="entry name" value="DnaJ"/>
    <property type="match status" value="1"/>
</dbReference>